<dbReference type="FunFam" id="3.20.20.150:FF:000007">
    <property type="entry name" value="Hydroxypyruvate isomerase"/>
    <property type="match status" value="1"/>
</dbReference>
<feature type="active site" description="Proton donor/acceptor" evidence="3">
    <location>
        <position position="241"/>
    </location>
</feature>
<dbReference type="GO" id="GO:0008903">
    <property type="term" value="F:hydroxypyruvate isomerase activity"/>
    <property type="evidence" value="ECO:0007669"/>
    <property type="project" value="UniProtKB-EC"/>
</dbReference>
<dbReference type="InterPro" id="IPR036237">
    <property type="entry name" value="Xyl_isomerase-like_sf"/>
</dbReference>
<dbReference type="InterPro" id="IPR026040">
    <property type="entry name" value="HyI-like"/>
</dbReference>
<evidence type="ECO:0000256" key="1">
    <source>
        <dbReference type="ARBA" id="ARBA00023235"/>
    </source>
</evidence>
<dbReference type="PIRSF" id="PIRSF006241">
    <property type="entry name" value="HyI"/>
    <property type="match status" value="1"/>
</dbReference>
<dbReference type="PANTHER" id="PTHR43489:SF13">
    <property type="entry name" value="HYDROXYPYRUVATE ISOMERASE"/>
    <property type="match status" value="1"/>
</dbReference>
<reference evidence="5 6" key="2">
    <citation type="submission" date="2019-09" db="EMBL/GenBank/DDBJ databases">
        <title>Mesorhizobium sp. MaA-C15 isolated from Microcystis aeruginosa.</title>
        <authorList>
            <person name="Jeong S.E."/>
            <person name="Jin H.M."/>
            <person name="Jeon C.O."/>
        </authorList>
    </citation>
    <scope>NUCLEOTIDE SEQUENCE [LARGE SCALE GENOMIC DNA]</scope>
    <source>
        <strain evidence="5 6">MaA-C15</strain>
    </source>
</reference>
<evidence type="ECO:0000256" key="2">
    <source>
        <dbReference type="PIRNR" id="PIRNR006241"/>
    </source>
</evidence>
<dbReference type="PANTHER" id="PTHR43489">
    <property type="entry name" value="ISOMERASE"/>
    <property type="match status" value="1"/>
</dbReference>
<dbReference type="AlphaFoldDB" id="A0A5D4GRH7"/>
<dbReference type="Proteomes" id="UP000323258">
    <property type="component" value="Unassembled WGS sequence"/>
</dbReference>
<dbReference type="Gene3D" id="3.20.20.150">
    <property type="entry name" value="Divalent-metal-dependent TIM barrel enzymes"/>
    <property type="match status" value="1"/>
</dbReference>
<dbReference type="EMBL" id="VSZS01000065">
    <property type="protein sequence ID" value="TYR30938.1"/>
    <property type="molecule type" value="Genomic_DNA"/>
</dbReference>
<keyword evidence="1 2" id="KW-0413">Isomerase</keyword>
<dbReference type="GO" id="GO:0046487">
    <property type="term" value="P:glyoxylate metabolic process"/>
    <property type="evidence" value="ECO:0007669"/>
    <property type="project" value="TreeGrafter"/>
</dbReference>
<name>A0A5D4GRH7_9HYPH</name>
<dbReference type="RefSeq" id="WP_148915739.1">
    <property type="nucleotide sequence ID" value="NZ_VSZS01000065.1"/>
</dbReference>
<dbReference type="InterPro" id="IPR050417">
    <property type="entry name" value="Sugar_Epim/Isomerase"/>
</dbReference>
<proteinExistence type="inferred from homology"/>
<comment type="caution">
    <text evidence="5">The sequence shown here is derived from an EMBL/GenBank/DDBJ whole genome shotgun (WGS) entry which is preliminary data.</text>
</comment>
<dbReference type="EC" id="5.3.1.22" evidence="5"/>
<evidence type="ECO:0000259" key="4">
    <source>
        <dbReference type="Pfam" id="PF01261"/>
    </source>
</evidence>
<keyword evidence="6" id="KW-1185">Reference proteome</keyword>
<dbReference type="InterPro" id="IPR053398">
    <property type="entry name" value="HPT_OtnI_isomerases"/>
</dbReference>
<feature type="active site" description="Proton donor/acceptor" evidence="3">
    <location>
        <position position="143"/>
    </location>
</feature>
<keyword evidence="5" id="KW-0670">Pyruvate</keyword>
<dbReference type="OrthoDB" id="9786584at2"/>
<evidence type="ECO:0000256" key="3">
    <source>
        <dbReference type="PIRSR" id="PIRSR006241-50"/>
    </source>
</evidence>
<evidence type="ECO:0000313" key="5">
    <source>
        <dbReference type="EMBL" id="TYR30938.1"/>
    </source>
</evidence>
<gene>
    <name evidence="5" type="primary">hyi</name>
    <name evidence="5" type="ORF">FY036_15950</name>
</gene>
<comment type="similarity">
    <text evidence="2">Belongs to the hyi family.</text>
</comment>
<dbReference type="Pfam" id="PF01261">
    <property type="entry name" value="AP_endonuc_2"/>
    <property type="match status" value="1"/>
</dbReference>
<dbReference type="SUPFAM" id="SSF51658">
    <property type="entry name" value="Xylose isomerase-like"/>
    <property type="match status" value="1"/>
</dbReference>
<dbReference type="NCBIfam" id="NF043033">
    <property type="entry name" value="OxoTetrIsom"/>
    <property type="match status" value="1"/>
</dbReference>
<evidence type="ECO:0000313" key="6">
    <source>
        <dbReference type="Proteomes" id="UP000323258"/>
    </source>
</evidence>
<organism evidence="5 6">
    <name type="scientific">Neoaquamicrobium microcysteis</name>
    <dbReference type="NCBI Taxonomy" id="2682781"/>
    <lineage>
        <taxon>Bacteria</taxon>
        <taxon>Pseudomonadati</taxon>
        <taxon>Pseudomonadota</taxon>
        <taxon>Alphaproteobacteria</taxon>
        <taxon>Hyphomicrobiales</taxon>
        <taxon>Phyllobacteriaceae</taxon>
        <taxon>Neoaquamicrobium</taxon>
    </lineage>
</organism>
<dbReference type="InterPro" id="IPR013022">
    <property type="entry name" value="Xyl_isomerase-like_TIM-brl"/>
</dbReference>
<sequence length="270" mass="29789">MPRFSANLSMLFQEHDFLDRFDAAAGAGFTAVEYVSPYGHEIDAVAARLRRNGLTQALFNLPAGDWAAGERGIAALPGREGEFRRGIETAIDYARALGCGQVNCLAGIVPAEIDRNAARTVFVENLKFAADRLENAGIRLLIEPINDRIDMPGFFLTTSRQALEIMEAVGSPNLFLQYDIYHMHVMEGDLARTIEENLDRIAHVQIADYPGRHEPGTGEIDFPFLFDHLDRLGYAGWVGAEYRPKGGTMEGLGWLSGTLGHKGRLQDADH</sequence>
<reference evidence="5 6" key="1">
    <citation type="submission" date="2019-08" db="EMBL/GenBank/DDBJ databases">
        <authorList>
            <person name="Seo Y.L."/>
        </authorList>
    </citation>
    <scope>NUCLEOTIDE SEQUENCE [LARGE SCALE GENOMIC DNA]</scope>
    <source>
        <strain evidence="5 6">MaA-C15</strain>
    </source>
</reference>
<feature type="domain" description="Xylose isomerase-like TIM barrel" evidence="4">
    <location>
        <begin position="21"/>
        <end position="255"/>
    </location>
</feature>
<dbReference type="NCBIfam" id="TIGR03234">
    <property type="entry name" value="OH-pyruv-isom"/>
    <property type="match status" value="1"/>
</dbReference>
<protein>
    <submittedName>
        <fullName evidence="5">Hydroxypyruvate isomerase</fullName>
        <ecNumber evidence="5">5.3.1.22</ecNumber>
    </submittedName>
</protein>
<dbReference type="InterPro" id="IPR017643">
    <property type="entry name" value="Hydroxypyruvate_isomerase"/>
</dbReference>
<accession>A0A5D4GRH7</accession>